<proteinExistence type="predicted"/>
<sequence length="230" mass="25560">MMKLLVFLFVVFQLFILESSQNAISSIPSAEDVECAECLLMSRVLSQHKNIKISLDEVCFAKNLCKRAIKMSDCQIVQHLSSPSSKLMNHLAKKEILKTFFEESNKQCDINQNEDIFNINNNAAATTFAATPLPFATCVTCELISSLLKFFNDAIFGGPFETAAFNAFAVLCNKFGIVIGSFCEFLMPNFDVFFRAFRESLGTVYVIIGVQGFGCPAFNQLDSQCFGPVN</sequence>
<accession>A0AC35U8G1</accession>
<evidence type="ECO:0000313" key="1">
    <source>
        <dbReference type="Proteomes" id="UP000095286"/>
    </source>
</evidence>
<reference evidence="2" key="1">
    <citation type="submission" date="2016-11" db="UniProtKB">
        <authorList>
            <consortium name="WormBaseParasite"/>
        </authorList>
    </citation>
    <scope>IDENTIFICATION</scope>
    <source>
        <strain evidence="2">KR3021</strain>
    </source>
</reference>
<protein>
    <submittedName>
        <fullName evidence="2">Saposin B-type domain-containing protein</fullName>
    </submittedName>
</protein>
<evidence type="ECO:0000313" key="2">
    <source>
        <dbReference type="WBParaSite" id="RSKR_0000858350.1"/>
    </source>
</evidence>
<name>A0AC35U8G1_9BILA</name>
<dbReference type="WBParaSite" id="RSKR_0000858350.1">
    <property type="protein sequence ID" value="RSKR_0000858350.1"/>
    <property type="gene ID" value="RSKR_0000858350"/>
</dbReference>
<organism evidence="1 2">
    <name type="scientific">Rhabditophanes sp. KR3021</name>
    <dbReference type="NCBI Taxonomy" id="114890"/>
    <lineage>
        <taxon>Eukaryota</taxon>
        <taxon>Metazoa</taxon>
        <taxon>Ecdysozoa</taxon>
        <taxon>Nematoda</taxon>
        <taxon>Chromadorea</taxon>
        <taxon>Rhabditida</taxon>
        <taxon>Tylenchina</taxon>
        <taxon>Panagrolaimomorpha</taxon>
        <taxon>Strongyloidoidea</taxon>
        <taxon>Alloionematidae</taxon>
        <taxon>Rhabditophanes</taxon>
    </lineage>
</organism>
<dbReference type="Proteomes" id="UP000095286">
    <property type="component" value="Unplaced"/>
</dbReference>